<evidence type="ECO:0000313" key="3">
    <source>
        <dbReference type="Proteomes" id="UP000053144"/>
    </source>
</evidence>
<evidence type="ECO:0000313" key="2">
    <source>
        <dbReference type="EMBL" id="KOM55091.1"/>
    </source>
</evidence>
<dbReference type="InterPro" id="IPR013083">
    <property type="entry name" value="Znf_RING/FYVE/PHD"/>
</dbReference>
<feature type="region of interest" description="Disordered" evidence="1">
    <location>
        <begin position="297"/>
        <end position="344"/>
    </location>
</feature>
<dbReference type="Gene3D" id="3.10.20.90">
    <property type="entry name" value="Phosphatidylinositol 3-kinase Catalytic Subunit, Chain A, domain 1"/>
    <property type="match status" value="1"/>
</dbReference>
<dbReference type="AlphaFoldDB" id="A0A0L9VJ64"/>
<protein>
    <recommendedName>
        <fullName evidence="4">E3 ubiquitin protein ligase DRIP2</fullName>
    </recommendedName>
</protein>
<dbReference type="InterPro" id="IPR044807">
    <property type="entry name" value="DRIP1-like"/>
</dbReference>
<feature type="region of interest" description="Disordered" evidence="1">
    <location>
        <begin position="185"/>
        <end position="217"/>
    </location>
</feature>
<dbReference type="Proteomes" id="UP000053144">
    <property type="component" value="Chromosome 10"/>
</dbReference>
<dbReference type="PANTHER" id="PTHR46293">
    <property type="entry name" value="E3 UBIQUITIN PROTEIN LIGASE DRIP1"/>
    <property type="match status" value="1"/>
</dbReference>
<dbReference type="STRING" id="3914.A0A0L9VJ64"/>
<name>A0A0L9VJ64_PHAAN</name>
<dbReference type="GO" id="GO:0004842">
    <property type="term" value="F:ubiquitin-protein transferase activity"/>
    <property type="evidence" value="ECO:0007669"/>
    <property type="project" value="InterPro"/>
</dbReference>
<accession>A0A0L9VJ64</accession>
<feature type="compositionally biased region" description="Basic and acidic residues" evidence="1">
    <location>
        <begin position="208"/>
        <end position="217"/>
    </location>
</feature>
<gene>
    <name evidence="2" type="ORF">LR48_Vigan10g098300</name>
</gene>
<sequence>MLSFLCLGLTPTTPKPNNDNNIGRCPVYLYVVFLPTIEPHLGICPQKPPPEFPPQIHIGSTSNPTGIEPPWKCIYDKLSDEEMDCCPVCKIDLGCLPVEKLRPDHNLQDIRAKVFPFKRKKIKAQEVLSSISLPTKRKERSLSSLVVSAPKVSMQPGFTGKRTKTSTRKAAAALRGCGFLLESIKKEETNGEDNTDPSMAEPSKKHKPNADKENSVEHAEGKVDLWTPLNCLVEAANRTKSSRSNSQAIPLAKLESPVTPHGGQNIPEITTKTELPASVHSELNIPKSKNKYTGHKTIFGDDKDANNLPSGPVKRRRLRPAGQKRVAASEMSSSSPAPLNATGSKCNRKNSPIWFSLVASEDQKGDIPLPQISACYLRIKDGTVPVSFIQKYLVKKLNLSSEAEVEIMCRGQAVLPSLQLHNLVDLWFRTASTSKRIPTSVGSSAKDFVMVLSYCRKTLPP</sequence>
<dbReference type="OMA" id="YCRRVQN"/>
<dbReference type="Gene3D" id="3.30.40.10">
    <property type="entry name" value="Zinc/RING finger domain, C3HC4 (zinc finger)"/>
    <property type="match status" value="1"/>
</dbReference>
<feature type="compositionally biased region" description="Low complexity" evidence="1">
    <location>
        <begin position="328"/>
        <end position="338"/>
    </location>
</feature>
<evidence type="ECO:0000256" key="1">
    <source>
        <dbReference type="SAM" id="MobiDB-lite"/>
    </source>
</evidence>
<dbReference type="Gramene" id="KOM55091">
    <property type="protein sequence ID" value="KOM55091"/>
    <property type="gene ID" value="LR48_Vigan10g098300"/>
</dbReference>
<reference evidence="3" key="1">
    <citation type="journal article" date="2015" name="Proc. Natl. Acad. Sci. U.S.A.">
        <title>Genome sequencing of adzuki bean (Vigna angularis) provides insight into high starch and low fat accumulation and domestication.</title>
        <authorList>
            <person name="Yang K."/>
            <person name="Tian Z."/>
            <person name="Chen C."/>
            <person name="Luo L."/>
            <person name="Zhao B."/>
            <person name="Wang Z."/>
            <person name="Yu L."/>
            <person name="Li Y."/>
            <person name="Sun Y."/>
            <person name="Li W."/>
            <person name="Chen Y."/>
            <person name="Li Y."/>
            <person name="Zhang Y."/>
            <person name="Ai D."/>
            <person name="Zhao J."/>
            <person name="Shang C."/>
            <person name="Ma Y."/>
            <person name="Wu B."/>
            <person name="Wang M."/>
            <person name="Gao L."/>
            <person name="Sun D."/>
            <person name="Zhang P."/>
            <person name="Guo F."/>
            <person name="Wang W."/>
            <person name="Li Y."/>
            <person name="Wang J."/>
            <person name="Varshney R.K."/>
            <person name="Wang J."/>
            <person name="Ling H.Q."/>
            <person name="Wan P."/>
        </authorList>
    </citation>
    <scope>NUCLEOTIDE SEQUENCE</scope>
    <source>
        <strain evidence="3">cv. Jingnong 6</strain>
    </source>
</reference>
<dbReference type="PANTHER" id="PTHR46293:SF1">
    <property type="entry name" value="OS03G0632800 PROTEIN"/>
    <property type="match status" value="1"/>
</dbReference>
<organism evidence="2 3">
    <name type="scientific">Phaseolus angularis</name>
    <name type="common">Azuki bean</name>
    <name type="synonym">Vigna angularis</name>
    <dbReference type="NCBI Taxonomy" id="3914"/>
    <lineage>
        <taxon>Eukaryota</taxon>
        <taxon>Viridiplantae</taxon>
        <taxon>Streptophyta</taxon>
        <taxon>Embryophyta</taxon>
        <taxon>Tracheophyta</taxon>
        <taxon>Spermatophyta</taxon>
        <taxon>Magnoliopsida</taxon>
        <taxon>eudicotyledons</taxon>
        <taxon>Gunneridae</taxon>
        <taxon>Pentapetalae</taxon>
        <taxon>rosids</taxon>
        <taxon>fabids</taxon>
        <taxon>Fabales</taxon>
        <taxon>Fabaceae</taxon>
        <taxon>Papilionoideae</taxon>
        <taxon>50 kb inversion clade</taxon>
        <taxon>NPAAA clade</taxon>
        <taxon>indigoferoid/millettioid clade</taxon>
        <taxon>Phaseoleae</taxon>
        <taxon>Vigna</taxon>
    </lineage>
</organism>
<proteinExistence type="predicted"/>
<evidence type="ECO:0008006" key="4">
    <source>
        <dbReference type="Google" id="ProtNLM"/>
    </source>
</evidence>
<dbReference type="EMBL" id="CM003380">
    <property type="protein sequence ID" value="KOM55091.1"/>
    <property type="molecule type" value="Genomic_DNA"/>
</dbReference>